<proteinExistence type="predicted"/>
<gene>
    <name evidence="1" type="ORF">SAMN06295909_0095</name>
</gene>
<reference evidence="1 2" key="1">
    <citation type="submission" date="2017-04" db="EMBL/GenBank/DDBJ databases">
        <authorList>
            <person name="Varghese N."/>
            <person name="Submissions S."/>
        </authorList>
    </citation>
    <scope>NUCLEOTIDE SEQUENCE [LARGE SCALE GENOMIC DNA]</scope>
    <source>
        <strain evidence="1 2">VKM Ac-1784</strain>
    </source>
</reference>
<protein>
    <submittedName>
        <fullName evidence="1">Uncharacterized protein</fullName>
    </submittedName>
</protein>
<accession>A0ABY1R986</accession>
<organism evidence="1 2">
    <name type="scientific">Plantibacter elymi</name>
    <name type="common">nom. nud.</name>
    <dbReference type="NCBI Taxonomy" id="199708"/>
    <lineage>
        <taxon>Bacteria</taxon>
        <taxon>Bacillati</taxon>
        <taxon>Actinomycetota</taxon>
        <taxon>Actinomycetes</taxon>
        <taxon>Micrococcales</taxon>
        <taxon>Microbacteriaceae</taxon>
        <taxon>Plantibacter</taxon>
    </lineage>
</organism>
<dbReference type="EMBL" id="FXWJ01000001">
    <property type="protein sequence ID" value="SMQ58045.1"/>
    <property type="molecule type" value="Genomic_DNA"/>
</dbReference>
<dbReference type="Proteomes" id="UP000194464">
    <property type="component" value="Unassembled WGS sequence"/>
</dbReference>
<name>A0ABY1R986_9MICO</name>
<keyword evidence="2" id="KW-1185">Reference proteome</keyword>
<sequence length="102" mass="11386">MRIEFADEAVLAFCEQRPGCMFPWAPTLRHHLMTRIQSLDAALDERDVLALRSLDYRANEAARGSIRVGDAHRLSIEFLPGPPAAVSIKGLELAHYTGDRNV</sequence>
<evidence type="ECO:0000313" key="2">
    <source>
        <dbReference type="Proteomes" id="UP000194464"/>
    </source>
</evidence>
<dbReference type="RefSeq" id="WP_133059893.1">
    <property type="nucleotide sequence ID" value="NZ_FXWJ01000001.1"/>
</dbReference>
<comment type="caution">
    <text evidence="1">The sequence shown here is derived from an EMBL/GenBank/DDBJ whole genome shotgun (WGS) entry which is preliminary data.</text>
</comment>
<evidence type="ECO:0000313" key="1">
    <source>
        <dbReference type="EMBL" id="SMQ58045.1"/>
    </source>
</evidence>